<organism evidence="1 2">
    <name type="scientific">Paragemmobacter ruber</name>
    <dbReference type="NCBI Taxonomy" id="1985673"/>
    <lineage>
        <taxon>Bacteria</taxon>
        <taxon>Pseudomonadati</taxon>
        <taxon>Pseudomonadota</taxon>
        <taxon>Alphaproteobacteria</taxon>
        <taxon>Rhodobacterales</taxon>
        <taxon>Paracoccaceae</taxon>
        <taxon>Paragemmobacter</taxon>
    </lineage>
</organism>
<reference evidence="2" key="1">
    <citation type="submission" date="2020-01" db="EMBL/GenBank/DDBJ databases">
        <title>Sphingomonas sp. strain CSW-10.</title>
        <authorList>
            <person name="Chen W.-M."/>
        </authorList>
    </citation>
    <scope>NUCLEOTIDE SEQUENCE [LARGE SCALE GENOMIC DNA]</scope>
    <source>
        <strain evidence="2">CCP-1</strain>
    </source>
</reference>
<sequence>MTMRPVSPLPSRVVTTRPYPIALPAPLRQLMRRATHPLRCRAVLAQMYAYWGP</sequence>
<keyword evidence="2" id="KW-1185">Reference proteome</keyword>
<comment type="caution">
    <text evidence="1">The sequence shown here is derived from an EMBL/GenBank/DDBJ whole genome shotgun (WGS) entry which is preliminary data.</text>
</comment>
<dbReference type="EMBL" id="JAAATW010000001">
    <property type="protein sequence ID" value="NBE06672.1"/>
    <property type="molecule type" value="Genomic_DNA"/>
</dbReference>
<dbReference type="Proteomes" id="UP001517376">
    <property type="component" value="Unassembled WGS sequence"/>
</dbReference>
<protein>
    <submittedName>
        <fullName evidence="1">Uncharacterized protein</fullName>
    </submittedName>
</protein>
<gene>
    <name evidence="1" type="ORF">GU920_03950</name>
</gene>
<evidence type="ECO:0000313" key="1">
    <source>
        <dbReference type="EMBL" id="NBE06672.1"/>
    </source>
</evidence>
<dbReference type="RefSeq" id="WP_161765648.1">
    <property type="nucleotide sequence ID" value="NZ_JAAATW010000001.1"/>
</dbReference>
<name>A0ABW9Y2N5_9RHOB</name>
<evidence type="ECO:0000313" key="2">
    <source>
        <dbReference type="Proteomes" id="UP001517376"/>
    </source>
</evidence>
<proteinExistence type="predicted"/>
<accession>A0ABW9Y2N5</accession>